<accession>A0A6M3K4L7</accession>
<gene>
    <name evidence="1" type="ORF">MM415A01721_0005</name>
</gene>
<protein>
    <submittedName>
        <fullName evidence="1">Uncharacterized protein</fullName>
    </submittedName>
</protein>
<evidence type="ECO:0000313" key="1">
    <source>
        <dbReference type="EMBL" id="QJA75685.1"/>
    </source>
</evidence>
<dbReference type="AlphaFoldDB" id="A0A6M3K4L7"/>
<sequence>MPKLLICAECGSILNQKLLPHNQKIAIIIMPHNCEVKEYCEFYPLPMDETCVCFAGSDVSGKQLCTPEYSITCNAAIRKKGQIESNIKPSSKQKSILDREFEKFKFVKKLNDLKTKPNLLDKEVGDNRNKDHLRSELQTSTAPLSILQNIEYLQNSTPSNDISQEPEDDN</sequence>
<dbReference type="EMBL" id="MT142179">
    <property type="protein sequence ID" value="QJA75685.1"/>
    <property type="molecule type" value="Genomic_DNA"/>
</dbReference>
<reference evidence="1" key="1">
    <citation type="submission" date="2020-03" db="EMBL/GenBank/DDBJ databases">
        <title>The deep terrestrial virosphere.</title>
        <authorList>
            <person name="Holmfeldt K."/>
            <person name="Nilsson E."/>
            <person name="Simone D."/>
            <person name="Lopez-Fernandez M."/>
            <person name="Wu X."/>
            <person name="de Brujin I."/>
            <person name="Lundin D."/>
            <person name="Andersson A."/>
            <person name="Bertilsson S."/>
            <person name="Dopson M."/>
        </authorList>
    </citation>
    <scope>NUCLEOTIDE SEQUENCE</scope>
    <source>
        <strain evidence="1">MM415A01721</strain>
    </source>
</reference>
<organism evidence="1">
    <name type="scientific">viral metagenome</name>
    <dbReference type="NCBI Taxonomy" id="1070528"/>
    <lineage>
        <taxon>unclassified sequences</taxon>
        <taxon>metagenomes</taxon>
        <taxon>organismal metagenomes</taxon>
    </lineage>
</organism>
<name>A0A6M3K4L7_9ZZZZ</name>
<proteinExistence type="predicted"/>